<name>A0AAE3GP37_9CYAN</name>
<keyword evidence="1" id="KW-1133">Transmembrane helix</keyword>
<sequence>MGSAHFFSMNMKGKLLKQIFCIILSIFIFIFSGFPSWAGETESKWNSTLLLAKSEQRIPDAKDLAAFMEEFWSKFKRANIPGIVFAVVKDGKIIFSQGYGYADREEKLPVNPEKTLFRLGSISKVFTATAVIQLVEQGKLDLKADINQYLKSFQIDKTFSPITPHHLLTHTDGFDVAWTIGAATHCNSAMPSLAEFLSQNLPKRVRQPGELYVYGDVGMALAGYLVEVVSGLPFTEYIDKNILQPLEMQHSSFAQPLSGELAKDLAVGYDYRNAAYLKTPFVCGKSNPTIGMSATATDMAHFLISQLQEGKDGKGRILSEKTVSKMQQQQFTNFPNHDGMSGSAYGWYERFQNNQLALEHGGSMYGYSSQIFMLPEHNLGFFFAANSEDKTQLRENLISQFLNRYYPEKKSEQVIPQPQLTPESQQRLQEMEGSYRFIRYPQDSLVKLFNIWFGPRPDMELKANSDGTISFLPKGSKWVEVEPWLLRYKDSNNYLGFRRDDKGKVTTTSLSNYVFVTYEKLAWYETGGFQKVILGFCLVMFLSASWVWPINPLIFRKASYTKMTEILQLLLGLIGGLNLFFVGAMLFVMLQVSYWEFFFGMPPLVIGLLYLPIFTTGMTTGLPIVAWLAWRDKSWSIIQRIHYGLIGIAAGFFIFLLSYWNLLGFNG</sequence>
<keyword evidence="1" id="KW-0472">Membrane</keyword>
<accession>A0AAE3GP37</accession>
<dbReference type="Gene3D" id="3.40.710.10">
    <property type="entry name" value="DD-peptidase/beta-lactamase superfamily"/>
    <property type="match status" value="1"/>
</dbReference>
<comment type="caution">
    <text evidence="3">The sequence shown here is derived from an EMBL/GenBank/DDBJ whole genome shotgun (WGS) entry which is preliminary data.</text>
</comment>
<dbReference type="RefSeq" id="WP_254010929.1">
    <property type="nucleotide sequence ID" value="NZ_JAMZMM010000040.1"/>
</dbReference>
<organism evidence="3 4">
    <name type="scientific">Limnofasciculus baicalensis BBK-W-15</name>
    <dbReference type="NCBI Taxonomy" id="2699891"/>
    <lineage>
        <taxon>Bacteria</taxon>
        <taxon>Bacillati</taxon>
        <taxon>Cyanobacteriota</taxon>
        <taxon>Cyanophyceae</taxon>
        <taxon>Coleofasciculales</taxon>
        <taxon>Coleofasciculaceae</taxon>
        <taxon>Limnofasciculus</taxon>
        <taxon>Limnofasciculus baicalensis</taxon>
    </lineage>
</organism>
<evidence type="ECO:0000259" key="2">
    <source>
        <dbReference type="Pfam" id="PF00144"/>
    </source>
</evidence>
<proteinExistence type="predicted"/>
<dbReference type="EMBL" id="JAMZMM010000040">
    <property type="protein sequence ID" value="MCP2728126.1"/>
    <property type="molecule type" value="Genomic_DNA"/>
</dbReference>
<reference evidence="3" key="1">
    <citation type="submission" date="2022-06" db="EMBL/GenBank/DDBJ databases">
        <title>New cyanobacteria of genus Symplocastrum in benthos of Lake Baikal.</title>
        <authorList>
            <person name="Sorokovikova E."/>
            <person name="Tikhonova I."/>
            <person name="Krasnopeev A."/>
            <person name="Evseev P."/>
            <person name="Gladkikh A."/>
            <person name="Belykh O."/>
        </authorList>
    </citation>
    <scope>NUCLEOTIDE SEQUENCE</scope>
    <source>
        <strain evidence="3">BBK-W-15</strain>
    </source>
</reference>
<protein>
    <submittedName>
        <fullName evidence="3">Beta-lactamase family protein</fullName>
    </submittedName>
</protein>
<feature type="transmembrane region" description="Helical" evidence="1">
    <location>
        <begin position="532"/>
        <end position="554"/>
    </location>
</feature>
<feature type="transmembrane region" description="Helical" evidence="1">
    <location>
        <begin position="566"/>
        <end position="592"/>
    </location>
</feature>
<feature type="domain" description="Beta-lactamase-related" evidence="2">
    <location>
        <begin position="73"/>
        <end position="393"/>
    </location>
</feature>
<evidence type="ECO:0000256" key="1">
    <source>
        <dbReference type="SAM" id="Phobius"/>
    </source>
</evidence>
<keyword evidence="1" id="KW-0812">Transmembrane</keyword>
<dbReference type="Proteomes" id="UP001204953">
    <property type="component" value="Unassembled WGS sequence"/>
</dbReference>
<dbReference type="InterPro" id="IPR012338">
    <property type="entry name" value="Beta-lactam/transpept-like"/>
</dbReference>
<feature type="transmembrane region" description="Helical" evidence="1">
    <location>
        <begin position="641"/>
        <end position="660"/>
    </location>
</feature>
<dbReference type="InterPro" id="IPR001466">
    <property type="entry name" value="Beta-lactam-related"/>
</dbReference>
<gene>
    <name evidence="3" type="ORF">NJ959_06505</name>
</gene>
<evidence type="ECO:0000313" key="3">
    <source>
        <dbReference type="EMBL" id="MCP2728126.1"/>
    </source>
</evidence>
<dbReference type="AlphaFoldDB" id="A0AAE3GP37"/>
<dbReference type="Pfam" id="PF00144">
    <property type="entry name" value="Beta-lactamase"/>
    <property type="match status" value="1"/>
</dbReference>
<dbReference type="SUPFAM" id="SSF56601">
    <property type="entry name" value="beta-lactamase/transpeptidase-like"/>
    <property type="match status" value="1"/>
</dbReference>
<keyword evidence="4" id="KW-1185">Reference proteome</keyword>
<feature type="transmembrane region" description="Helical" evidence="1">
    <location>
        <begin position="604"/>
        <end position="629"/>
    </location>
</feature>
<dbReference type="InterPro" id="IPR050491">
    <property type="entry name" value="AmpC-like"/>
</dbReference>
<dbReference type="PANTHER" id="PTHR46825">
    <property type="entry name" value="D-ALANYL-D-ALANINE-CARBOXYPEPTIDASE/ENDOPEPTIDASE AMPH"/>
    <property type="match status" value="1"/>
</dbReference>
<dbReference type="PANTHER" id="PTHR46825:SF9">
    <property type="entry name" value="BETA-LACTAMASE-RELATED DOMAIN-CONTAINING PROTEIN"/>
    <property type="match status" value="1"/>
</dbReference>
<evidence type="ECO:0000313" key="4">
    <source>
        <dbReference type="Proteomes" id="UP001204953"/>
    </source>
</evidence>